<evidence type="ECO:0008006" key="3">
    <source>
        <dbReference type="Google" id="ProtNLM"/>
    </source>
</evidence>
<proteinExistence type="predicted"/>
<dbReference type="Proteomes" id="UP001143509">
    <property type="component" value="Unassembled WGS sequence"/>
</dbReference>
<protein>
    <recommendedName>
        <fullName evidence="3">PilZ domain-containing protein</fullName>
    </recommendedName>
</protein>
<evidence type="ECO:0000313" key="2">
    <source>
        <dbReference type="Proteomes" id="UP001143509"/>
    </source>
</evidence>
<sequence>MTFQQNPVVQRRQVVVPDDLAQRSHYEGMTFPLFSLYRQTVEATNRSLIENKTFTSCVIEGPGVLLALSGVHFDGCNMGENGGDLRSLVLRPVSPQKVVGTIAMQNCKFDRCVFFGMGFTGTDEFIDQFIKALGGAPNA</sequence>
<name>A0ABQ5T5H1_9CAUL</name>
<keyword evidence="2" id="KW-1185">Reference proteome</keyword>
<reference evidence="1" key="1">
    <citation type="journal article" date="2014" name="Int. J. Syst. Evol. Microbiol.">
        <title>Complete genome of a new Firmicutes species belonging to the dominant human colonic microbiota ('Ruminococcus bicirculans') reveals two chromosomes and a selective capacity to utilize plant glucans.</title>
        <authorList>
            <consortium name="NISC Comparative Sequencing Program"/>
            <person name="Wegmann U."/>
            <person name="Louis P."/>
            <person name="Goesmann A."/>
            <person name="Henrissat B."/>
            <person name="Duncan S.H."/>
            <person name="Flint H.J."/>
        </authorList>
    </citation>
    <scope>NUCLEOTIDE SEQUENCE</scope>
    <source>
        <strain evidence="1">VKM B-1499</strain>
    </source>
</reference>
<comment type="caution">
    <text evidence="1">The sequence shown here is derived from an EMBL/GenBank/DDBJ whole genome shotgun (WGS) entry which is preliminary data.</text>
</comment>
<dbReference type="RefSeq" id="WP_271163797.1">
    <property type="nucleotide sequence ID" value="NZ_BSFD01000001.1"/>
</dbReference>
<accession>A0ABQ5T5H1</accession>
<reference evidence="1" key="2">
    <citation type="submission" date="2023-01" db="EMBL/GenBank/DDBJ databases">
        <authorList>
            <person name="Sun Q."/>
            <person name="Evtushenko L."/>
        </authorList>
    </citation>
    <scope>NUCLEOTIDE SEQUENCE</scope>
    <source>
        <strain evidence="1">VKM B-1499</strain>
    </source>
</reference>
<organism evidence="1 2">
    <name type="scientific">Brevundimonas intermedia</name>
    <dbReference type="NCBI Taxonomy" id="74315"/>
    <lineage>
        <taxon>Bacteria</taxon>
        <taxon>Pseudomonadati</taxon>
        <taxon>Pseudomonadota</taxon>
        <taxon>Alphaproteobacteria</taxon>
        <taxon>Caulobacterales</taxon>
        <taxon>Caulobacteraceae</taxon>
        <taxon>Brevundimonas</taxon>
    </lineage>
</organism>
<dbReference type="EMBL" id="BSFD01000001">
    <property type="protein sequence ID" value="GLK47427.1"/>
    <property type="molecule type" value="Genomic_DNA"/>
</dbReference>
<gene>
    <name evidence="1" type="ORF">GCM10017620_04000</name>
</gene>
<evidence type="ECO:0000313" key="1">
    <source>
        <dbReference type="EMBL" id="GLK47427.1"/>
    </source>
</evidence>